<keyword evidence="1" id="KW-1185">Reference proteome</keyword>
<dbReference type="RefSeq" id="XP_065652635.1">
    <property type="nucleotide sequence ID" value="XM_065796563.1"/>
</dbReference>
<evidence type="ECO:0000313" key="2">
    <source>
        <dbReference type="RefSeq" id="XP_065650898.1"/>
    </source>
</evidence>
<dbReference type="Proteomes" id="UP001652625">
    <property type="component" value="Chromosome 04"/>
</dbReference>
<dbReference type="RefSeq" id="XP_065652637.1">
    <property type="nucleotide sequence ID" value="XM_065796565.1"/>
</dbReference>
<accession>A0ABM4BU12</accession>
<evidence type="ECO:0000313" key="3">
    <source>
        <dbReference type="RefSeq" id="XP_065652635.1"/>
    </source>
</evidence>
<proteinExistence type="predicted"/>
<dbReference type="RefSeq" id="XP_065652636.1">
    <property type="nucleotide sequence ID" value="XM_065796564.1"/>
</dbReference>
<sequence length="147" mass="16875">MLQQFQNGFSNELSENAKHLKSLDFMAENGLHQIGESRIGIFSDRIKPDPLHLEINNWTHCLNVLYFEATRRNRFVEFCKILKAPATLSSDSIFGIGLSFIGKMYEEHYLVEDNRLKTPSVMIIGAQAISIAQYGYRLVDVLKHNKE</sequence>
<evidence type="ECO:0000313" key="5">
    <source>
        <dbReference type="RefSeq" id="XP_065652637.1"/>
    </source>
</evidence>
<protein>
    <submittedName>
        <fullName evidence="2">Uncharacterized protein LOC136079111</fullName>
    </submittedName>
    <submittedName>
        <fullName evidence="3 4">Uncharacterized protein LOC136079891</fullName>
    </submittedName>
</protein>
<dbReference type="RefSeq" id="XP_065650898.1">
    <property type="nucleotide sequence ID" value="XM_065794826.1"/>
</dbReference>
<evidence type="ECO:0000313" key="4">
    <source>
        <dbReference type="RefSeq" id="XP_065652636.1"/>
    </source>
</evidence>
<evidence type="ECO:0000313" key="1">
    <source>
        <dbReference type="Proteomes" id="UP001652625"/>
    </source>
</evidence>
<dbReference type="GeneID" id="136079891"/>
<reference evidence="2 3" key="1">
    <citation type="submission" date="2025-05" db="UniProtKB">
        <authorList>
            <consortium name="RefSeq"/>
        </authorList>
    </citation>
    <scope>IDENTIFICATION</scope>
</reference>
<organism evidence="1 3">
    <name type="scientific">Hydra vulgaris</name>
    <name type="common">Hydra</name>
    <name type="synonym">Hydra attenuata</name>
    <dbReference type="NCBI Taxonomy" id="6087"/>
    <lineage>
        <taxon>Eukaryota</taxon>
        <taxon>Metazoa</taxon>
        <taxon>Cnidaria</taxon>
        <taxon>Hydrozoa</taxon>
        <taxon>Hydroidolina</taxon>
        <taxon>Anthoathecata</taxon>
        <taxon>Aplanulata</taxon>
        <taxon>Hydridae</taxon>
        <taxon>Hydra</taxon>
    </lineage>
</organism>
<name>A0ABM4BU12_HYDVU</name>
<gene>
    <name evidence="3 4 5" type="primary">LOC136079891</name>
    <name evidence="2" type="synonym">LOC136079111</name>
</gene>